<proteinExistence type="predicted"/>
<gene>
    <name evidence="2" type="ORF">AZI85_10210</name>
</gene>
<dbReference type="Proteomes" id="UP000075391">
    <property type="component" value="Unassembled WGS sequence"/>
</dbReference>
<keyword evidence="1" id="KW-0472">Membrane</keyword>
<evidence type="ECO:0000256" key="1">
    <source>
        <dbReference type="SAM" id="Phobius"/>
    </source>
</evidence>
<keyword evidence="1" id="KW-0812">Transmembrane</keyword>
<accession>A0A150WEH8</accession>
<sequence>MRRFSSDKEGMENEILSVISVVLFCLCCHQFIRTVVKPIPLLASERPYARAAMQLGKFYKSMAWGSMTGAFLLGLVYSFTQVFTAL</sequence>
<evidence type="ECO:0000313" key="3">
    <source>
        <dbReference type="Proteomes" id="UP000075391"/>
    </source>
</evidence>
<comment type="caution">
    <text evidence="2">The sequence shown here is derived from an EMBL/GenBank/DDBJ whole genome shotgun (WGS) entry which is preliminary data.</text>
</comment>
<keyword evidence="1" id="KW-1133">Transmembrane helix</keyword>
<dbReference type="AlphaFoldDB" id="A0A150WEH8"/>
<evidence type="ECO:0000313" key="2">
    <source>
        <dbReference type="EMBL" id="KYG61300.1"/>
    </source>
</evidence>
<dbReference type="OrthoDB" id="5296126at2"/>
<reference evidence="2 3" key="1">
    <citation type="submission" date="2016-03" db="EMBL/GenBank/DDBJ databases">
        <authorList>
            <person name="Ploux O."/>
        </authorList>
    </citation>
    <scope>NUCLEOTIDE SEQUENCE [LARGE SCALE GENOMIC DNA]</scope>
    <source>
        <strain evidence="2 3">BER2</strain>
    </source>
</reference>
<protein>
    <submittedName>
        <fullName evidence="2">Uncharacterized protein</fullName>
    </submittedName>
</protein>
<feature type="transmembrane region" description="Helical" evidence="1">
    <location>
        <begin position="57"/>
        <end position="79"/>
    </location>
</feature>
<dbReference type="EMBL" id="LUKF01000017">
    <property type="protein sequence ID" value="KYG61300.1"/>
    <property type="molecule type" value="Genomic_DNA"/>
</dbReference>
<organism evidence="2 3">
    <name type="scientific">Bdellovibrio bacteriovorus</name>
    <dbReference type="NCBI Taxonomy" id="959"/>
    <lineage>
        <taxon>Bacteria</taxon>
        <taxon>Pseudomonadati</taxon>
        <taxon>Bdellovibrionota</taxon>
        <taxon>Bdellovibrionia</taxon>
        <taxon>Bdellovibrionales</taxon>
        <taxon>Pseudobdellovibrionaceae</taxon>
        <taxon>Bdellovibrio</taxon>
    </lineage>
</organism>
<name>A0A150WEH8_BDEBC</name>